<reference evidence="1" key="1">
    <citation type="journal article" date="2020" name="mSystems">
        <title>Genome- and Community-Level Interaction Insights into Carbon Utilization and Element Cycling Functions of Hydrothermarchaeota in Hydrothermal Sediment.</title>
        <authorList>
            <person name="Zhou Z."/>
            <person name="Liu Y."/>
            <person name="Xu W."/>
            <person name="Pan J."/>
            <person name="Luo Z.H."/>
            <person name="Li M."/>
        </authorList>
    </citation>
    <scope>NUCLEOTIDE SEQUENCE [LARGE SCALE GENOMIC DNA]</scope>
    <source>
        <strain evidence="1">HyVt-505</strain>
    </source>
</reference>
<name>A0A832J2I2_9GAMM</name>
<dbReference type="EMBL" id="DRNF01000036">
    <property type="protein sequence ID" value="HHJ80102.1"/>
    <property type="molecule type" value="Genomic_DNA"/>
</dbReference>
<dbReference type="Proteomes" id="UP000885832">
    <property type="component" value="Unassembled WGS sequence"/>
</dbReference>
<evidence type="ECO:0000313" key="1">
    <source>
        <dbReference type="EMBL" id="HHJ80102.1"/>
    </source>
</evidence>
<protein>
    <submittedName>
        <fullName evidence="1">Uncharacterized protein</fullName>
    </submittedName>
</protein>
<dbReference type="AlphaFoldDB" id="A0A832J2I2"/>
<gene>
    <name evidence="1" type="ORF">ENJ65_00550</name>
</gene>
<comment type="caution">
    <text evidence="1">The sequence shown here is derived from an EMBL/GenBank/DDBJ whole genome shotgun (WGS) entry which is preliminary data.</text>
</comment>
<organism evidence="1">
    <name type="scientific">Candidatus Tenderia electrophaga</name>
    <dbReference type="NCBI Taxonomy" id="1748243"/>
    <lineage>
        <taxon>Bacteria</taxon>
        <taxon>Pseudomonadati</taxon>
        <taxon>Pseudomonadota</taxon>
        <taxon>Gammaproteobacteria</taxon>
        <taxon>Candidatus Tenderiales</taxon>
        <taxon>Candidatus Tenderiaceae</taxon>
        <taxon>Candidatus Tenderia</taxon>
    </lineage>
</organism>
<accession>A0A832J2I2</accession>
<sequence>MCVSHGEGQSLIQWLFVNTMLSGSFSNPEQVLVTMAVNDVLMGAYLSELLRLKMALDIYAYGAYQFAITSIVDESTGQSVEYAGASSGTVNVDAAQQNVGACD</sequence>
<proteinExistence type="predicted"/>